<dbReference type="GO" id="GO:0006364">
    <property type="term" value="P:rRNA processing"/>
    <property type="evidence" value="ECO:0007669"/>
    <property type="project" value="InterPro"/>
</dbReference>
<comment type="cofactor">
    <cofactor evidence="1">
        <name>Zn(2+)</name>
        <dbReference type="ChEBI" id="CHEBI:29105"/>
    </cofactor>
</comment>
<dbReference type="GO" id="GO:0004519">
    <property type="term" value="F:endonuclease activity"/>
    <property type="evidence" value="ECO:0007669"/>
    <property type="project" value="UniProtKB-KW"/>
</dbReference>
<evidence type="ECO:0000313" key="8">
    <source>
        <dbReference type="EMBL" id="EPZ36882.1"/>
    </source>
</evidence>
<evidence type="ECO:0000256" key="2">
    <source>
        <dbReference type="ARBA" id="ARBA00010875"/>
    </source>
</evidence>
<evidence type="ECO:0000313" key="9">
    <source>
        <dbReference type="Proteomes" id="UP000030755"/>
    </source>
</evidence>
<dbReference type="InterPro" id="IPR002036">
    <property type="entry name" value="YbeY"/>
</dbReference>
<accession>A0A075B2Q1</accession>
<dbReference type="GO" id="GO:0004222">
    <property type="term" value="F:metalloendopeptidase activity"/>
    <property type="evidence" value="ECO:0007669"/>
    <property type="project" value="InterPro"/>
</dbReference>
<dbReference type="InterPro" id="IPR023091">
    <property type="entry name" value="MetalPrtase_cat_dom_sf_prd"/>
</dbReference>
<dbReference type="NCBIfam" id="TIGR00043">
    <property type="entry name" value="rRNA maturation RNase YbeY"/>
    <property type="match status" value="1"/>
</dbReference>
<evidence type="ECO:0000256" key="7">
    <source>
        <dbReference type="ARBA" id="ARBA00022833"/>
    </source>
</evidence>
<keyword evidence="9" id="KW-1185">Reference proteome</keyword>
<sequence length="158" mass="18600">MPNLLIANKKIIRDIGNIFGILGCDVNKWHVNITFVGNAYMKMLNRTYAEKNRATDSLAFPYIQVHKFETLMHNPISEDPNQSILGDIYVSLPYIKAYCQRYGRDFNRVMILSVNNLMKRVERKARKKLFEVIEITPKTVYRPQYIRYFGKTKIFKSL</sequence>
<protein>
    <submittedName>
        <fullName evidence="8">Uncharacterized protein</fullName>
    </submittedName>
</protein>
<keyword evidence="6" id="KW-0378">Hydrolase</keyword>
<dbReference type="Proteomes" id="UP000030755">
    <property type="component" value="Unassembled WGS sequence"/>
</dbReference>
<evidence type="ECO:0000256" key="3">
    <source>
        <dbReference type="ARBA" id="ARBA00022722"/>
    </source>
</evidence>
<dbReference type="OrthoDB" id="27226at2759"/>
<proteinExistence type="inferred from homology"/>
<dbReference type="EMBL" id="KE560403">
    <property type="protein sequence ID" value="EPZ36882.1"/>
    <property type="molecule type" value="Genomic_DNA"/>
</dbReference>
<evidence type="ECO:0000256" key="5">
    <source>
        <dbReference type="ARBA" id="ARBA00022759"/>
    </source>
</evidence>
<dbReference type="Pfam" id="PF02130">
    <property type="entry name" value="YbeY"/>
    <property type="match status" value="1"/>
</dbReference>
<organism evidence="8 9">
    <name type="scientific">Rozella allomycis (strain CSF55)</name>
    <dbReference type="NCBI Taxonomy" id="988480"/>
    <lineage>
        <taxon>Eukaryota</taxon>
        <taxon>Fungi</taxon>
        <taxon>Fungi incertae sedis</taxon>
        <taxon>Cryptomycota</taxon>
        <taxon>Cryptomycota incertae sedis</taxon>
        <taxon>Rozella</taxon>
    </lineage>
</organism>
<keyword evidence="3" id="KW-0540">Nuclease</keyword>
<evidence type="ECO:0000256" key="1">
    <source>
        <dbReference type="ARBA" id="ARBA00001947"/>
    </source>
</evidence>
<reference evidence="8 9" key="1">
    <citation type="journal article" date="2013" name="Curr. Biol.">
        <title>Shared signatures of parasitism and phylogenomics unite Cryptomycota and microsporidia.</title>
        <authorList>
            <person name="James T.Y."/>
            <person name="Pelin A."/>
            <person name="Bonen L."/>
            <person name="Ahrendt S."/>
            <person name="Sain D."/>
            <person name="Corradi N."/>
            <person name="Stajich J.E."/>
        </authorList>
    </citation>
    <scope>NUCLEOTIDE SEQUENCE [LARGE SCALE GENOMIC DNA]</scope>
    <source>
        <strain evidence="8 9">CSF55</strain>
    </source>
</reference>
<dbReference type="HOGENOM" id="CLU_1670382_0_0_1"/>
<keyword evidence="5" id="KW-0255">Endonuclease</keyword>
<dbReference type="SUPFAM" id="SSF55486">
    <property type="entry name" value="Metalloproteases ('zincins'), catalytic domain"/>
    <property type="match status" value="1"/>
</dbReference>
<name>A0A075B2Q1_ROZAC</name>
<comment type="similarity">
    <text evidence="2">Belongs to the endoribonuclease YbeY family.</text>
</comment>
<evidence type="ECO:0000256" key="6">
    <source>
        <dbReference type="ARBA" id="ARBA00022801"/>
    </source>
</evidence>
<keyword evidence="7" id="KW-0862">Zinc</keyword>
<evidence type="ECO:0000256" key="4">
    <source>
        <dbReference type="ARBA" id="ARBA00022723"/>
    </source>
</evidence>
<keyword evidence="4" id="KW-0479">Metal-binding</keyword>
<dbReference type="Gene3D" id="3.40.390.30">
    <property type="entry name" value="Metalloproteases ('zincins'), catalytic domain"/>
    <property type="match status" value="1"/>
</dbReference>
<gene>
    <name evidence="8" type="ORF">O9G_004471</name>
</gene>
<dbReference type="AlphaFoldDB" id="A0A075B2Q1"/>
<dbReference type="GO" id="GO:0046872">
    <property type="term" value="F:metal ion binding"/>
    <property type="evidence" value="ECO:0007669"/>
    <property type="project" value="UniProtKB-KW"/>
</dbReference>